<evidence type="ECO:0000256" key="2">
    <source>
        <dbReference type="SAM" id="MobiDB-lite"/>
    </source>
</evidence>
<dbReference type="Gene3D" id="3.30.420.10">
    <property type="entry name" value="Ribonuclease H-like superfamily/Ribonuclease H"/>
    <property type="match status" value="1"/>
</dbReference>
<proteinExistence type="predicted"/>
<keyword evidence="5" id="KW-1185">Reference proteome</keyword>
<evidence type="ECO:0000313" key="4">
    <source>
        <dbReference type="EMBL" id="RYR37821.1"/>
    </source>
</evidence>
<comment type="caution">
    <text evidence="4">The sequence shown here is derived from an EMBL/GenBank/DDBJ whole genome shotgun (WGS) entry which is preliminary data.</text>
</comment>
<evidence type="ECO:0000256" key="1">
    <source>
        <dbReference type="SAM" id="Coils"/>
    </source>
</evidence>
<dbReference type="SUPFAM" id="SSF53098">
    <property type="entry name" value="Ribonuclease H-like"/>
    <property type="match status" value="1"/>
</dbReference>
<dbReference type="CDD" id="cd06222">
    <property type="entry name" value="RNase_H_like"/>
    <property type="match status" value="1"/>
</dbReference>
<dbReference type="Proteomes" id="UP000289738">
    <property type="component" value="Chromosome A09"/>
</dbReference>
<dbReference type="InterPro" id="IPR053151">
    <property type="entry name" value="RNase_H-like"/>
</dbReference>
<dbReference type="InterPro" id="IPR002156">
    <property type="entry name" value="RNaseH_domain"/>
</dbReference>
<keyword evidence="1" id="KW-0175">Coiled coil</keyword>
<name>A0A445BGR3_ARAHY</name>
<dbReference type="PANTHER" id="PTHR47723:SF21">
    <property type="entry name" value="POLYNUCLEOTIDYL TRANSFERASE, RIBONUCLEASE H-LIKE SUPERFAMILY PROTEIN"/>
    <property type="match status" value="1"/>
</dbReference>
<dbReference type="EMBL" id="SDMP01000009">
    <property type="protein sequence ID" value="RYR37821.1"/>
    <property type="molecule type" value="Genomic_DNA"/>
</dbReference>
<protein>
    <recommendedName>
        <fullName evidence="3">RNase H type-1 domain-containing protein</fullName>
    </recommendedName>
</protein>
<dbReference type="Pfam" id="PF13456">
    <property type="entry name" value="RVT_3"/>
    <property type="match status" value="1"/>
</dbReference>
<organism evidence="4 5">
    <name type="scientific">Arachis hypogaea</name>
    <name type="common">Peanut</name>
    <dbReference type="NCBI Taxonomy" id="3818"/>
    <lineage>
        <taxon>Eukaryota</taxon>
        <taxon>Viridiplantae</taxon>
        <taxon>Streptophyta</taxon>
        <taxon>Embryophyta</taxon>
        <taxon>Tracheophyta</taxon>
        <taxon>Spermatophyta</taxon>
        <taxon>Magnoliopsida</taxon>
        <taxon>eudicotyledons</taxon>
        <taxon>Gunneridae</taxon>
        <taxon>Pentapetalae</taxon>
        <taxon>rosids</taxon>
        <taxon>fabids</taxon>
        <taxon>Fabales</taxon>
        <taxon>Fabaceae</taxon>
        <taxon>Papilionoideae</taxon>
        <taxon>50 kb inversion clade</taxon>
        <taxon>dalbergioids sensu lato</taxon>
        <taxon>Dalbergieae</taxon>
        <taxon>Pterocarpus clade</taxon>
        <taxon>Arachis</taxon>
    </lineage>
</organism>
<feature type="domain" description="RNase H type-1" evidence="3">
    <location>
        <begin position="145"/>
        <end position="261"/>
    </location>
</feature>
<accession>A0A445BGR3</accession>
<feature type="region of interest" description="Disordered" evidence="2">
    <location>
        <begin position="1"/>
        <end position="28"/>
    </location>
</feature>
<dbReference type="InterPro" id="IPR044730">
    <property type="entry name" value="RNase_H-like_dom_plant"/>
</dbReference>
<reference evidence="4 5" key="1">
    <citation type="submission" date="2019-01" db="EMBL/GenBank/DDBJ databases">
        <title>Sequencing of cultivated peanut Arachis hypogaea provides insights into genome evolution and oil improvement.</title>
        <authorList>
            <person name="Chen X."/>
        </authorList>
    </citation>
    <scope>NUCLEOTIDE SEQUENCE [LARGE SCALE GENOMIC DNA]</scope>
    <source>
        <strain evidence="5">cv. Fuhuasheng</strain>
        <tissue evidence="4">Leaves</tissue>
    </source>
</reference>
<dbReference type="STRING" id="3818.A0A445BGR3"/>
<dbReference type="PANTHER" id="PTHR47723">
    <property type="entry name" value="OS05G0353850 PROTEIN"/>
    <property type="match status" value="1"/>
</dbReference>
<dbReference type="InterPro" id="IPR012337">
    <property type="entry name" value="RNaseH-like_sf"/>
</dbReference>
<evidence type="ECO:0000259" key="3">
    <source>
        <dbReference type="Pfam" id="PF13456"/>
    </source>
</evidence>
<gene>
    <name evidence="4" type="ORF">Ahy_A09g042719</name>
</gene>
<dbReference type="InterPro" id="IPR036397">
    <property type="entry name" value="RNaseH_sf"/>
</dbReference>
<evidence type="ECO:0000313" key="5">
    <source>
        <dbReference type="Proteomes" id="UP000289738"/>
    </source>
</evidence>
<dbReference type="AlphaFoldDB" id="A0A445BGR3"/>
<dbReference type="GO" id="GO:0004523">
    <property type="term" value="F:RNA-DNA hybrid ribonuclease activity"/>
    <property type="evidence" value="ECO:0007669"/>
    <property type="project" value="InterPro"/>
</dbReference>
<sequence length="281" mass="32077">MEANTVKTGYHVAKKKKQDSKEAGPSTSTNMADLWKEIWLMHIPSKIRMEEIETTEHAIFVCPWTRAAWEGRGRAPNWKNWSAKLTIFQNTIPNPSANIIRDKILDLEIREAMQKKEQLEQNQNKSISRRNSTWRPPPGNWLKANVEATYRRSKAVGAIAVVIWDNSGRLLLGESMRIIAHSSLAAEAEAMRRALILATNFNLEQILIESDNLPLVQEVKSKTYIAEVEPILRDILLLAESLPNCGFTWVPREGNKIADGVTKCSLIGQLEENWRWNPQER</sequence>
<dbReference type="GO" id="GO:0003676">
    <property type="term" value="F:nucleic acid binding"/>
    <property type="evidence" value="ECO:0007669"/>
    <property type="project" value="InterPro"/>
</dbReference>
<feature type="coiled-coil region" evidence="1">
    <location>
        <begin position="102"/>
        <end position="129"/>
    </location>
</feature>